<evidence type="ECO:0000313" key="3">
    <source>
        <dbReference type="EMBL" id="MCX2560819.1"/>
    </source>
</evidence>
<name>A0ABT3Q6D8_9PROT</name>
<reference evidence="3 4" key="1">
    <citation type="submission" date="2022-11" db="EMBL/GenBank/DDBJ databases">
        <title>Genome sequencing of Acetobacter type strain.</title>
        <authorList>
            <person name="Heo J."/>
            <person name="Lee D."/>
            <person name="Han B.-H."/>
            <person name="Hong S.-B."/>
            <person name="Kwon S.-W."/>
        </authorList>
    </citation>
    <scope>NUCLEOTIDE SEQUENCE [LARGE SCALE GENOMIC DNA]</scope>
    <source>
        <strain evidence="3 4">KACC 21251</strain>
    </source>
</reference>
<proteinExistence type="predicted"/>
<keyword evidence="2" id="KW-1133">Transmembrane helix</keyword>
<dbReference type="EMBL" id="JAPIUX010000003">
    <property type="protein sequence ID" value="MCX2560819.1"/>
    <property type="molecule type" value="Genomic_DNA"/>
</dbReference>
<evidence type="ECO:0000256" key="1">
    <source>
        <dbReference type="SAM" id="MobiDB-lite"/>
    </source>
</evidence>
<accession>A0ABT3Q6D8</accession>
<evidence type="ECO:0000256" key="2">
    <source>
        <dbReference type="SAM" id="Phobius"/>
    </source>
</evidence>
<protein>
    <submittedName>
        <fullName evidence="3">Uncharacterized protein</fullName>
    </submittedName>
</protein>
<keyword evidence="2" id="KW-0812">Transmembrane</keyword>
<sequence length="66" mass="7565">MLNLFIAFLSLIIWSSVVIYYFRAPLFSWLDNRFGKDPVLPDAEEDEPAHEPENHAPPAPDTHTPD</sequence>
<organism evidence="3 4">
    <name type="scientific">Acetobacter farinalis</name>
    <dbReference type="NCBI Taxonomy" id="1260984"/>
    <lineage>
        <taxon>Bacteria</taxon>
        <taxon>Pseudomonadati</taxon>
        <taxon>Pseudomonadota</taxon>
        <taxon>Alphaproteobacteria</taxon>
        <taxon>Acetobacterales</taxon>
        <taxon>Acetobacteraceae</taxon>
        <taxon>Acetobacter</taxon>
    </lineage>
</organism>
<feature type="region of interest" description="Disordered" evidence="1">
    <location>
        <begin position="40"/>
        <end position="66"/>
    </location>
</feature>
<dbReference type="RefSeq" id="WP_166120653.1">
    <property type="nucleotide sequence ID" value="NZ_JAPIUX010000003.1"/>
</dbReference>
<keyword evidence="2" id="KW-0472">Membrane</keyword>
<comment type="caution">
    <text evidence="3">The sequence shown here is derived from an EMBL/GenBank/DDBJ whole genome shotgun (WGS) entry which is preliminary data.</text>
</comment>
<gene>
    <name evidence="3" type="ORF">OQ252_05300</name>
</gene>
<keyword evidence="4" id="KW-1185">Reference proteome</keyword>
<feature type="transmembrane region" description="Helical" evidence="2">
    <location>
        <begin position="6"/>
        <end position="23"/>
    </location>
</feature>
<evidence type="ECO:0000313" key="4">
    <source>
        <dbReference type="Proteomes" id="UP001526446"/>
    </source>
</evidence>
<dbReference type="Proteomes" id="UP001526446">
    <property type="component" value="Unassembled WGS sequence"/>
</dbReference>